<accession>A0A9X0D3I8</accession>
<gene>
    <name evidence="2" type="primary">XPNPEP1_2</name>
    <name evidence="2" type="ORF">OS493_015138</name>
</gene>
<reference evidence="2" key="1">
    <citation type="submission" date="2023-01" db="EMBL/GenBank/DDBJ databases">
        <title>Genome assembly of the deep-sea coral Lophelia pertusa.</title>
        <authorList>
            <person name="Herrera S."/>
            <person name="Cordes E."/>
        </authorList>
    </citation>
    <scope>NUCLEOTIDE SEQUENCE</scope>
    <source>
        <strain evidence="2">USNM1676648</strain>
        <tissue evidence="2">Polyp</tissue>
    </source>
</reference>
<dbReference type="InterPro" id="IPR050422">
    <property type="entry name" value="X-Pro_aminopeptidase_P"/>
</dbReference>
<proteinExistence type="predicted"/>
<dbReference type="PANTHER" id="PTHR43763:SF6">
    <property type="entry name" value="XAA-PRO AMINOPEPTIDASE 1"/>
    <property type="match status" value="1"/>
</dbReference>
<feature type="domain" description="Creatinase N-terminal" evidence="1">
    <location>
        <begin position="11"/>
        <end position="138"/>
    </location>
</feature>
<comment type="caution">
    <text evidence="2">The sequence shown here is derived from an EMBL/GenBank/DDBJ whole genome shotgun (WGS) entry which is preliminary data.</text>
</comment>
<dbReference type="AlphaFoldDB" id="A0A9X0D3I8"/>
<dbReference type="Proteomes" id="UP001163046">
    <property type="component" value="Unassembled WGS sequence"/>
</dbReference>
<dbReference type="EMBL" id="MU825880">
    <property type="protein sequence ID" value="KAJ7385560.1"/>
    <property type="molecule type" value="Genomic_DNA"/>
</dbReference>
<organism evidence="2 3">
    <name type="scientific">Desmophyllum pertusum</name>
    <dbReference type="NCBI Taxonomy" id="174260"/>
    <lineage>
        <taxon>Eukaryota</taxon>
        <taxon>Metazoa</taxon>
        <taxon>Cnidaria</taxon>
        <taxon>Anthozoa</taxon>
        <taxon>Hexacorallia</taxon>
        <taxon>Scleractinia</taxon>
        <taxon>Caryophylliina</taxon>
        <taxon>Caryophylliidae</taxon>
        <taxon>Desmophyllum</taxon>
    </lineage>
</organism>
<dbReference type="InterPro" id="IPR029149">
    <property type="entry name" value="Creatin/AminoP/Spt16_N"/>
</dbReference>
<dbReference type="EC" id="3.4.11.9" evidence="2"/>
<dbReference type="GO" id="GO:0004177">
    <property type="term" value="F:aminopeptidase activity"/>
    <property type="evidence" value="ECO:0007669"/>
    <property type="project" value="UniProtKB-KW"/>
</dbReference>
<keyword evidence="2" id="KW-0378">Hydrolase</keyword>
<dbReference type="PANTHER" id="PTHR43763">
    <property type="entry name" value="XAA-PRO AMINOPEPTIDASE 1"/>
    <property type="match status" value="1"/>
</dbReference>
<dbReference type="Pfam" id="PF01321">
    <property type="entry name" value="Creatinase_N"/>
    <property type="match status" value="1"/>
</dbReference>
<dbReference type="FunFam" id="3.40.350.10:FF:000001">
    <property type="entry name" value="Putative xaa-Pro aminopeptidase 1"/>
    <property type="match status" value="1"/>
</dbReference>
<evidence type="ECO:0000313" key="2">
    <source>
        <dbReference type="EMBL" id="KAJ7385560.1"/>
    </source>
</evidence>
<dbReference type="OrthoDB" id="9995434at2759"/>
<sequence>MGKPTGHLLRQLRSLMRSKHQLTEAIQAYIIPSGDAHQNEYLASCDLRREFISGFSGSAGSAIVTETKAVLWTDGRYYLQAEKQLDSNWTLMKDGLPDTLSQEDWLIQELPIGSKVGVDPWVITHAKWYKMSQALSSAGLSLVYTEKNLVDLVWEDHSRPDPPTEGLMVMDISYTGKSWHEKVKDVRGMLTKKKADAFVVTALDEVAWLFNLRGSDVVFNPVFFAYAMVAQDEVTLFIDVAKLDKAVSNHLGLDSANDNSETKVTVCPYERIWDAVKDAANNGARIWISSSSSAALARLVNKTHLISNPSR</sequence>
<protein>
    <submittedName>
        <fullName evidence="2">Xaa-Pro aminopeptidase 1</fullName>
        <ecNumber evidence="2">3.4.11.9</ecNumber>
    </submittedName>
</protein>
<evidence type="ECO:0000313" key="3">
    <source>
        <dbReference type="Proteomes" id="UP001163046"/>
    </source>
</evidence>
<dbReference type="InterPro" id="IPR000587">
    <property type="entry name" value="Creatinase_N"/>
</dbReference>
<dbReference type="SUPFAM" id="SSF53092">
    <property type="entry name" value="Creatinase/prolidase N-terminal domain"/>
    <property type="match status" value="2"/>
</dbReference>
<name>A0A9X0D3I8_9CNID</name>
<keyword evidence="2" id="KW-0645">Protease</keyword>
<dbReference type="Pfam" id="PF16189">
    <property type="entry name" value="Creatinase_N_2"/>
    <property type="match status" value="1"/>
</dbReference>
<keyword evidence="2" id="KW-0031">Aminopeptidase</keyword>
<evidence type="ECO:0000259" key="1">
    <source>
        <dbReference type="Pfam" id="PF01321"/>
    </source>
</evidence>
<dbReference type="Gene3D" id="3.40.350.10">
    <property type="entry name" value="Creatinase/prolidase N-terminal domain"/>
    <property type="match status" value="2"/>
</dbReference>
<keyword evidence="3" id="KW-1185">Reference proteome</keyword>